<dbReference type="InterPro" id="IPR028022">
    <property type="entry name" value="DUF4600"/>
</dbReference>
<accession>A0A8T1M1G3</accession>
<name>A0A8T1M1G3_CLOSI</name>
<dbReference type="EMBL" id="NIRI02000056">
    <property type="protein sequence ID" value="KAG5443187.1"/>
    <property type="molecule type" value="Genomic_DNA"/>
</dbReference>
<keyword evidence="3" id="KW-1185">Reference proteome</keyword>
<dbReference type="AlphaFoldDB" id="A0A8T1M1G3"/>
<dbReference type="PANTHER" id="PTHR28671:SF3">
    <property type="entry name" value="COILED-COIL DOMAIN-CONTAINING PROTEIN 169"/>
    <property type="match status" value="1"/>
</dbReference>
<dbReference type="PANTHER" id="PTHR28671">
    <property type="entry name" value="COILED-COIL DOMAIN-CONTAINING PROTEIN 169"/>
    <property type="match status" value="1"/>
</dbReference>
<proteinExistence type="predicted"/>
<dbReference type="OrthoDB" id="6615663at2759"/>
<sequence>MTTETVDELDTVKHGDPTTQEKAWLTILRETNEKLAKSIEMVEEQLQSIHDESNEWKTRYEIQKEINDYFRKSFIICDQHIPKAKNILQIVKSTARRGSTIVNQVELDEEPIEVLEEYKQYIQRLCKELECRIEQEGKAYYWATDIRKQALIELNYTYVPAPSSKFQLEKLNENILKPERPSRRWPKNCGTTLRGVPTQWTPIRIWKGVPGLQMWKQELHRTKSRKHLFTCSVPNPCAWVTSENDQFECKLLRRPINVYVP</sequence>
<gene>
    <name evidence="2" type="ORF">CSKR_114296</name>
</gene>
<reference evidence="2 3" key="1">
    <citation type="journal article" date="2018" name="Biotechnol. Adv.">
        <title>Improved genomic resources and new bioinformatic workflow for the carcinogenic parasite Clonorchis sinensis: Biotechnological implications.</title>
        <authorList>
            <person name="Wang D."/>
            <person name="Korhonen P.K."/>
            <person name="Gasser R.B."/>
            <person name="Young N.D."/>
        </authorList>
    </citation>
    <scope>NUCLEOTIDE SEQUENCE [LARGE SCALE GENOMIC DNA]</scope>
    <source>
        <strain evidence="2">Cs-k2</strain>
    </source>
</reference>
<evidence type="ECO:0000313" key="2">
    <source>
        <dbReference type="EMBL" id="KAG5443187.1"/>
    </source>
</evidence>
<keyword evidence="1" id="KW-0175">Coiled coil</keyword>
<dbReference type="Pfam" id="PF15372">
    <property type="entry name" value="DUF4600"/>
    <property type="match status" value="1"/>
</dbReference>
<evidence type="ECO:0000256" key="1">
    <source>
        <dbReference type="SAM" id="Coils"/>
    </source>
</evidence>
<comment type="caution">
    <text evidence="2">The sequence shown here is derived from an EMBL/GenBank/DDBJ whole genome shotgun (WGS) entry which is preliminary data.</text>
</comment>
<organism evidence="2 3">
    <name type="scientific">Clonorchis sinensis</name>
    <name type="common">Chinese liver fluke</name>
    <dbReference type="NCBI Taxonomy" id="79923"/>
    <lineage>
        <taxon>Eukaryota</taxon>
        <taxon>Metazoa</taxon>
        <taxon>Spiralia</taxon>
        <taxon>Lophotrochozoa</taxon>
        <taxon>Platyhelminthes</taxon>
        <taxon>Trematoda</taxon>
        <taxon>Digenea</taxon>
        <taxon>Opisthorchiida</taxon>
        <taxon>Opisthorchiata</taxon>
        <taxon>Opisthorchiidae</taxon>
        <taxon>Clonorchis</taxon>
    </lineage>
</organism>
<reference evidence="2 3" key="2">
    <citation type="journal article" date="2021" name="Genomics">
        <title>High-quality reference genome for Clonorchis sinensis.</title>
        <authorList>
            <person name="Young N.D."/>
            <person name="Stroehlein A.J."/>
            <person name="Kinkar L."/>
            <person name="Wang T."/>
            <person name="Sohn W.M."/>
            <person name="Chang B.C.H."/>
            <person name="Kaur P."/>
            <person name="Weisz D."/>
            <person name="Dudchenko O."/>
            <person name="Aiden E.L."/>
            <person name="Korhonen P.K."/>
            <person name="Gasser R.B."/>
        </authorList>
    </citation>
    <scope>NUCLEOTIDE SEQUENCE [LARGE SCALE GENOMIC DNA]</scope>
    <source>
        <strain evidence="2">Cs-k2</strain>
    </source>
</reference>
<dbReference type="Proteomes" id="UP000286415">
    <property type="component" value="Unassembled WGS sequence"/>
</dbReference>
<feature type="coiled-coil region" evidence="1">
    <location>
        <begin position="25"/>
        <end position="59"/>
    </location>
</feature>
<protein>
    <submittedName>
        <fullName evidence="2">Coiled-coil domain-containing protein 169, variant 2</fullName>
    </submittedName>
</protein>
<evidence type="ECO:0000313" key="3">
    <source>
        <dbReference type="Proteomes" id="UP000286415"/>
    </source>
</evidence>